<protein>
    <submittedName>
        <fullName evidence="5">AsnC family protein</fullName>
    </submittedName>
</protein>
<evidence type="ECO:0000259" key="4">
    <source>
        <dbReference type="PROSITE" id="PS50956"/>
    </source>
</evidence>
<dbReference type="PRINTS" id="PR00033">
    <property type="entry name" value="HTHASNC"/>
</dbReference>
<dbReference type="SMART" id="SM00344">
    <property type="entry name" value="HTH_ASNC"/>
    <property type="match status" value="2"/>
</dbReference>
<dbReference type="GO" id="GO:0005829">
    <property type="term" value="C:cytosol"/>
    <property type="evidence" value="ECO:0007669"/>
    <property type="project" value="TreeGrafter"/>
</dbReference>
<dbReference type="Proteomes" id="UP000286716">
    <property type="component" value="Unassembled WGS sequence"/>
</dbReference>
<dbReference type="InterPro" id="IPR011008">
    <property type="entry name" value="Dimeric_a/b-barrel"/>
</dbReference>
<feature type="domain" description="HTH asnC-type" evidence="4">
    <location>
        <begin position="217"/>
        <end position="277"/>
    </location>
</feature>
<keyword evidence="3" id="KW-0804">Transcription</keyword>
<dbReference type="InterPro" id="IPR019887">
    <property type="entry name" value="Tscrpt_reg_AsnC/Lrp_C"/>
</dbReference>
<dbReference type="InterPro" id="IPR036390">
    <property type="entry name" value="WH_DNA-bd_sf"/>
</dbReference>
<sequence>MFLKVAFTAFGRPELSVPAGSVENGGRPRGSPGACRRGRYRCRVDSVELGLLQALQIDGRVAFSLVAEVLGVSDQTVARRYQALRAAGAVHVVGVTLPEAVGEETWLVRVGCAPGTADRLAQTLAGRPETSWVHVASGGAEIGCMVRTPAEAATSSVLTRLPRTSPVTRVSAHCVVHVFFGGPASPLTKTGPLTAEQAGRLRPAEAATASTDEPVALTDGDRALLAELGRDGRTGFRELAAATGWSQTTVRRRLAELRRAGVLYFDVDYEPALLGMRTTASLWLSVAPRHLAAAGAALAGHAEVSFAAATTGPSNLYVTVQCRNPHALYTYLTGPLATLPGVSAVETAPLMRTAKQAKIAALPVRDGK</sequence>
<dbReference type="InterPro" id="IPR019888">
    <property type="entry name" value="Tscrpt_reg_AsnC-like"/>
</dbReference>
<proteinExistence type="predicted"/>
<evidence type="ECO:0000256" key="2">
    <source>
        <dbReference type="ARBA" id="ARBA00023125"/>
    </source>
</evidence>
<dbReference type="SUPFAM" id="SSF54909">
    <property type="entry name" value="Dimeric alpha+beta barrel"/>
    <property type="match status" value="2"/>
</dbReference>
<name>A0A428X5U1_AMYBA</name>
<evidence type="ECO:0000313" key="5">
    <source>
        <dbReference type="EMBL" id="RSM50700.1"/>
    </source>
</evidence>
<dbReference type="Pfam" id="PF01037">
    <property type="entry name" value="AsnC_trans_reg"/>
    <property type="match status" value="1"/>
</dbReference>
<dbReference type="PANTHER" id="PTHR30154">
    <property type="entry name" value="LEUCINE-RESPONSIVE REGULATORY PROTEIN"/>
    <property type="match status" value="1"/>
</dbReference>
<dbReference type="OrthoDB" id="3453230at2"/>
<keyword evidence="6" id="KW-1185">Reference proteome</keyword>
<dbReference type="PANTHER" id="PTHR30154:SF34">
    <property type="entry name" value="TRANSCRIPTIONAL REGULATOR AZLB"/>
    <property type="match status" value="1"/>
</dbReference>
<dbReference type="Pfam" id="PF13404">
    <property type="entry name" value="HTH_AsnC-type"/>
    <property type="match status" value="2"/>
</dbReference>
<evidence type="ECO:0000256" key="3">
    <source>
        <dbReference type="ARBA" id="ARBA00023163"/>
    </source>
</evidence>
<evidence type="ECO:0000256" key="1">
    <source>
        <dbReference type="ARBA" id="ARBA00023015"/>
    </source>
</evidence>
<accession>A0A428X5U1</accession>
<dbReference type="SUPFAM" id="SSF46785">
    <property type="entry name" value="Winged helix' DNA-binding domain"/>
    <property type="match status" value="2"/>
</dbReference>
<dbReference type="Gene3D" id="3.30.70.920">
    <property type="match status" value="1"/>
</dbReference>
<dbReference type="GO" id="GO:0043565">
    <property type="term" value="F:sequence-specific DNA binding"/>
    <property type="evidence" value="ECO:0007669"/>
    <property type="project" value="InterPro"/>
</dbReference>
<dbReference type="Gene3D" id="1.10.10.10">
    <property type="entry name" value="Winged helix-like DNA-binding domain superfamily/Winged helix DNA-binding domain"/>
    <property type="match status" value="2"/>
</dbReference>
<comment type="caution">
    <text evidence="5">The sequence shown here is derived from an EMBL/GenBank/DDBJ whole genome shotgun (WGS) entry which is preliminary data.</text>
</comment>
<dbReference type="GO" id="GO:0043200">
    <property type="term" value="P:response to amino acid"/>
    <property type="evidence" value="ECO:0007669"/>
    <property type="project" value="TreeGrafter"/>
</dbReference>
<dbReference type="InterPro" id="IPR036388">
    <property type="entry name" value="WH-like_DNA-bd_sf"/>
</dbReference>
<dbReference type="AlphaFoldDB" id="A0A428X5U1"/>
<keyword evidence="2" id="KW-0238">DNA-binding</keyword>
<dbReference type="InterPro" id="IPR000485">
    <property type="entry name" value="AsnC-type_HTH_dom"/>
</dbReference>
<keyword evidence="1" id="KW-0805">Transcription regulation</keyword>
<organism evidence="5 6">
    <name type="scientific">Amycolatopsis balhimycina DSM 5908</name>
    <dbReference type="NCBI Taxonomy" id="1081091"/>
    <lineage>
        <taxon>Bacteria</taxon>
        <taxon>Bacillati</taxon>
        <taxon>Actinomycetota</taxon>
        <taxon>Actinomycetes</taxon>
        <taxon>Pseudonocardiales</taxon>
        <taxon>Pseudonocardiaceae</taxon>
        <taxon>Amycolatopsis</taxon>
    </lineage>
</organism>
<gene>
    <name evidence="5" type="ORF">DMA12_00610</name>
</gene>
<dbReference type="EMBL" id="QHHU01000001">
    <property type="protein sequence ID" value="RSM50700.1"/>
    <property type="molecule type" value="Genomic_DNA"/>
</dbReference>
<evidence type="ECO:0000313" key="6">
    <source>
        <dbReference type="Proteomes" id="UP000286716"/>
    </source>
</evidence>
<dbReference type="PROSITE" id="PS50956">
    <property type="entry name" value="HTH_ASNC_2"/>
    <property type="match status" value="1"/>
</dbReference>
<reference evidence="5 6" key="1">
    <citation type="submission" date="2018-05" db="EMBL/GenBank/DDBJ databases">
        <title>Evolution of GPA BGCs.</title>
        <authorList>
            <person name="Waglechner N."/>
            <person name="Wright G.D."/>
        </authorList>
    </citation>
    <scope>NUCLEOTIDE SEQUENCE [LARGE SCALE GENOMIC DNA]</scope>
    <source>
        <strain evidence="5 6">DSM 5908</strain>
    </source>
</reference>